<evidence type="ECO:0000313" key="2">
    <source>
        <dbReference type="Proteomes" id="UP000091857"/>
    </source>
</evidence>
<accession>A0ACB7GS70</accession>
<gene>
    <name evidence="1" type="ORF">MANES_12G099198v8</name>
</gene>
<organism evidence="1 2">
    <name type="scientific">Manihot esculenta</name>
    <name type="common">Cassava</name>
    <name type="synonym">Jatropha manihot</name>
    <dbReference type="NCBI Taxonomy" id="3983"/>
    <lineage>
        <taxon>Eukaryota</taxon>
        <taxon>Viridiplantae</taxon>
        <taxon>Streptophyta</taxon>
        <taxon>Embryophyta</taxon>
        <taxon>Tracheophyta</taxon>
        <taxon>Spermatophyta</taxon>
        <taxon>Magnoliopsida</taxon>
        <taxon>eudicotyledons</taxon>
        <taxon>Gunneridae</taxon>
        <taxon>Pentapetalae</taxon>
        <taxon>rosids</taxon>
        <taxon>fabids</taxon>
        <taxon>Malpighiales</taxon>
        <taxon>Euphorbiaceae</taxon>
        <taxon>Crotonoideae</taxon>
        <taxon>Manihoteae</taxon>
        <taxon>Manihot</taxon>
    </lineage>
</organism>
<name>A0ACB7GS70_MANES</name>
<evidence type="ECO:0000313" key="1">
    <source>
        <dbReference type="EMBL" id="KAG8642584.1"/>
    </source>
</evidence>
<comment type="caution">
    <text evidence="1">The sequence shown here is derived from an EMBL/GenBank/DDBJ whole genome shotgun (WGS) entry which is preliminary data.</text>
</comment>
<sequence>MPLESFLHGFSFLITHACNRLRWERYLIGDLSAALEVELVLSEGTTMLATGCDGGDLQLVSYRADDCCKGRK</sequence>
<dbReference type="Proteomes" id="UP000091857">
    <property type="component" value="Chromosome 12"/>
</dbReference>
<reference evidence="2" key="1">
    <citation type="journal article" date="2016" name="Nat. Biotechnol.">
        <title>Sequencing wild and cultivated cassava and related species reveals extensive interspecific hybridization and genetic diversity.</title>
        <authorList>
            <person name="Bredeson J.V."/>
            <person name="Lyons J.B."/>
            <person name="Prochnik S.E."/>
            <person name="Wu G.A."/>
            <person name="Ha C.M."/>
            <person name="Edsinger-Gonzales E."/>
            <person name="Grimwood J."/>
            <person name="Schmutz J."/>
            <person name="Rabbi I.Y."/>
            <person name="Egesi C."/>
            <person name="Nauluvula P."/>
            <person name="Lebot V."/>
            <person name="Ndunguru J."/>
            <person name="Mkamilo G."/>
            <person name="Bart R.S."/>
            <person name="Setter T.L."/>
            <person name="Gleadow R.M."/>
            <person name="Kulakow P."/>
            <person name="Ferguson M.E."/>
            <person name="Rounsley S."/>
            <person name="Rokhsar D.S."/>
        </authorList>
    </citation>
    <scope>NUCLEOTIDE SEQUENCE [LARGE SCALE GENOMIC DNA]</scope>
    <source>
        <strain evidence="2">cv. AM560-2</strain>
    </source>
</reference>
<proteinExistence type="predicted"/>
<dbReference type="EMBL" id="CM004398">
    <property type="protein sequence ID" value="KAG8642584.1"/>
    <property type="molecule type" value="Genomic_DNA"/>
</dbReference>
<keyword evidence="2" id="KW-1185">Reference proteome</keyword>
<protein>
    <submittedName>
        <fullName evidence="1">Uncharacterized protein</fullName>
    </submittedName>
</protein>